<evidence type="ECO:0000256" key="4">
    <source>
        <dbReference type="ARBA" id="ARBA00022776"/>
    </source>
</evidence>
<keyword evidence="2" id="KW-0132">Cell division</keyword>
<protein>
    <submittedName>
        <fullName evidence="7">WD40 repeat-like protein</fullName>
    </submittedName>
</protein>
<keyword evidence="5" id="KW-0131">Cell cycle</keyword>
<gene>
    <name evidence="7" type="ORF">DFH07DRAFT_756390</name>
</gene>
<dbReference type="GO" id="GO:1905786">
    <property type="term" value="P:positive regulation of anaphase-promoting complex-dependent catabolic process"/>
    <property type="evidence" value="ECO:0007669"/>
    <property type="project" value="TreeGrafter"/>
</dbReference>
<keyword evidence="1 6" id="KW-0853">WD repeat</keyword>
<evidence type="ECO:0000313" key="8">
    <source>
        <dbReference type="Proteomes" id="UP001215280"/>
    </source>
</evidence>
<evidence type="ECO:0000313" key="7">
    <source>
        <dbReference type="EMBL" id="KAJ7730255.1"/>
    </source>
</evidence>
<dbReference type="InterPro" id="IPR015943">
    <property type="entry name" value="WD40/YVTN_repeat-like_dom_sf"/>
</dbReference>
<dbReference type="Pfam" id="PF00400">
    <property type="entry name" value="WD40"/>
    <property type="match status" value="2"/>
</dbReference>
<sequence>MRRSASFSSFRFSSEASDAPAEPYYPEGSAKFMLRDSRLTIDFSLPSSPDAAVPLSYSAKNVLYFSRGNRVQSKNMVAADAVTQLCKLKDKHGDLKLLAAGGALLALATTKGVVQIWDTQLKTMVGSWTTKGVASMAWNGPVLCIGGLKGAIRQYDTRIEPISKMKEQVFKVTRHQAAISALSWNRDGRLLASGDESGIVYCWDARSKVPLDVGEFVQRRKKIQHQKGISALAWSPWQAKLLATGDISGTVKLWTIDAGTAHSNATALSKLELGSKIVNLHFSPNYKELVTTLGSLAEPPEGIANLNRAWPRGILSNAIVVHSFPTLRQVSTASVSEQDACGSILHTAGAVHKLVVAVPGESKLKVFDVWGKRKEVRRQSSSLGNAIR</sequence>
<dbReference type="SUPFAM" id="SSF50978">
    <property type="entry name" value="WD40 repeat-like"/>
    <property type="match status" value="1"/>
</dbReference>
<dbReference type="Proteomes" id="UP001215280">
    <property type="component" value="Unassembled WGS sequence"/>
</dbReference>
<dbReference type="InterPro" id="IPR001680">
    <property type="entry name" value="WD40_rpt"/>
</dbReference>
<reference evidence="7" key="1">
    <citation type="submission" date="2023-03" db="EMBL/GenBank/DDBJ databases">
        <title>Massive genome expansion in bonnet fungi (Mycena s.s.) driven by repeated elements and novel gene families across ecological guilds.</title>
        <authorList>
            <consortium name="Lawrence Berkeley National Laboratory"/>
            <person name="Harder C.B."/>
            <person name="Miyauchi S."/>
            <person name="Viragh M."/>
            <person name="Kuo A."/>
            <person name="Thoen E."/>
            <person name="Andreopoulos B."/>
            <person name="Lu D."/>
            <person name="Skrede I."/>
            <person name="Drula E."/>
            <person name="Henrissat B."/>
            <person name="Morin E."/>
            <person name="Kohler A."/>
            <person name="Barry K."/>
            <person name="LaButti K."/>
            <person name="Morin E."/>
            <person name="Salamov A."/>
            <person name="Lipzen A."/>
            <person name="Mereny Z."/>
            <person name="Hegedus B."/>
            <person name="Baldrian P."/>
            <person name="Stursova M."/>
            <person name="Weitz H."/>
            <person name="Taylor A."/>
            <person name="Grigoriev I.V."/>
            <person name="Nagy L.G."/>
            <person name="Martin F."/>
            <person name="Kauserud H."/>
        </authorList>
    </citation>
    <scope>NUCLEOTIDE SEQUENCE</scope>
    <source>
        <strain evidence="7">CBHHK188m</strain>
    </source>
</reference>
<dbReference type="SMART" id="SM00320">
    <property type="entry name" value="WD40"/>
    <property type="match status" value="4"/>
</dbReference>
<keyword evidence="8" id="KW-1185">Reference proteome</keyword>
<dbReference type="GO" id="GO:0051301">
    <property type="term" value="P:cell division"/>
    <property type="evidence" value="ECO:0007669"/>
    <property type="project" value="UniProtKB-KW"/>
</dbReference>
<dbReference type="GO" id="GO:1990757">
    <property type="term" value="F:ubiquitin ligase activator activity"/>
    <property type="evidence" value="ECO:0007669"/>
    <property type="project" value="TreeGrafter"/>
</dbReference>
<evidence type="ECO:0000256" key="5">
    <source>
        <dbReference type="ARBA" id="ARBA00023306"/>
    </source>
</evidence>
<dbReference type="InterPro" id="IPR033010">
    <property type="entry name" value="Cdc20/Fizzy"/>
</dbReference>
<dbReference type="PANTHER" id="PTHR19918:SF8">
    <property type="entry name" value="FI02843P"/>
    <property type="match status" value="1"/>
</dbReference>
<feature type="repeat" description="WD" evidence="6">
    <location>
        <begin position="172"/>
        <end position="213"/>
    </location>
</feature>
<evidence type="ECO:0000256" key="2">
    <source>
        <dbReference type="ARBA" id="ARBA00022618"/>
    </source>
</evidence>
<name>A0AAD7HX23_9AGAR</name>
<organism evidence="7 8">
    <name type="scientific">Mycena maculata</name>
    <dbReference type="NCBI Taxonomy" id="230809"/>
    <lineage>
        <taxon>Eukaryota</taxon>
        <taxon>Fungi</taxon>
        <taxon>Dikarya</taxon>
        <taxon>Basidiomycota</taxon>
        <taxon>Agaricomycotina</taxon>
        <taxon>Agaricomycetes</taxon>
        <taxon>Agaricomycetidae</taxon>
        <taxon>Agaricales</taxon>
        <taxon>Marasmiineae</taxon>
        <taxon>Mycenaceae</taxon>
        <taxon>Mycena</taxon>
    </lineage>
</organism>
<proteinExistence type="predicted"/>
<keyword evidence="3" id="KW-0677">Repeat</keyword>
<dbReference type="GO" id="GO:0005680">
    <property type="term" value="C:anaphase-promoting complex"/>
    <property type="evidence" value="ECO:0007669"/>
    <property type="project" value="TreeGrafter"/>
</dbReference>
<accession>A0AAD7HX23</accession>
<dbReference type="InterPro" id="IPR036322">
    <property type="entry name" value="WD40_repeat_dom_sf"/>
</dbReference>
<feature type="repeat" description="WD" evidence="6">
    <location>
        <begin position="222"/>
        <end position="264"/>
    </location>
</feature>
<evidence type="ECO:0000256" key="6">
    <source>
        <dbReference type="PROSITE-ProRule" id="PRU00221"/>
    </source>
</evidence>
<dbReference type="GO" id="GO:0010997">
    <property type="term" value="F:anaphase-promoting complex binding"/>
    <property type="evidence" value="ECO:0007669"/>
    <property type="project" value="InterPro"/>
</dbReference>
<dbReference type="PROSITE" id="PS50082">
    <property type="entry name" value="WD_REPEATS_2"/>
    <property type="match status" value="2"/>
</dbReference>
<evidence type="ECO:0000256" key="1">
    <source>
        <dbReference type="ARBA" id="ARBA00022574"/>
    </source>
</evidence>
<dbReference type="EMBL" id="JARJLG010000192">
    <property type="protein sequence ID" value="KAJ7730255.1"/>
    <property type="molecule type" value="Genomic_DNA"/>
</dbReference>
<comment type="caution">
    <text evidence="7">The sequence shown here is derived from an EMBL/GenBank/DDBJ whole genome shotgun (WGS) entry which is preliminary data.</text>
</comment>
<evidence type="ECO:0000256" key="3">
    <source>
        <dbReference type="ARBA" id="ARBA00022737"/>
    </source>
</evidence>
<dbReference type="PANTHER" id="PTHR19918">
    <property type="entry name" value="CELL DIVISION CYCLE 20 CDC20 FIZZY -RELATED"/>
    <property type="match status" value="1"/>
</dbReference>
<dbReference type="GO" id="GO:0031145">
    <property type="term" value="P:anaphase-promoting complex-dependent catabolic process"/>
    <property type="evidence" value="ECO:0007669"/>
    <property type="project" value="TreeGrafter"/>
</dbReference>
<keyword evidence="4" id="KW-0498">Mitosis</keyword>
<dbReference type="PROSITE" id="PS50294">
    <property type="entry name" value="WD_REPEATS_REGION"/>
    <property type="match status" value="1"/>
</dbReference>
<dbReference type="AlphaFoldDB" id="A0AAD7HX23"/>
<dbReference type="Gene3D" id="2.130.10.10">
    <property type="entry name" value="YVTN repeat-like/Quinoprotein amine dehydrogenase"/>
    <property type="match status" value="1"/>
</dbReference>